<dbReference type="PRINTS" id="PR00476">
    <property type="entry name" value="PHFRCTKINASE"/>
</dbReference>
<comment type="function">
    <text evidence="2 19">Catalyzes the phosphorylation of D-fructose 6-phosphate to fructose 1,6-bisphosphate by ATP, the first committing step of glycolysis.</text>
</comment>
<evidence type="ECO:0000256" key="5">
    <source>
        <dbReference type="ARBA" id="ARBA00022533"/>
    </source>
</evidence>
<comment type="similarity">
    <text evidence="20">Belongs to the phosphofructokinase type A (PFKA) family. ATP-dependent PFK group I subfamily. Eukaryotic two domain clade "E" sub-subfamily.</text>
</comment>
<dbReference type="UniPathway" id="UPA00109">
    <property type="reaction ID" value="UER00182"/>
</dbReference>
<feature type="binding site" evidence="19">
    <location>
        <begin position="219"/>
        <end position="222"/>
    </location>
    <ligand>
        <name>ATP</name>
        <dbReference type="ChEBI" id="CHEBI:30616"/>
    </ligand>
</feature>
<sequence length="881" mass="96875">MRKEEWHLKFFMCVIQSRQVVTTPQRTDAEASTSSMLIRKPPPETDVLKNLDAMDDPDTMGVTPVLENEGAGAETKVARRKAVEAAGNDWEEHWNKDMKWIMTHEEHHAAKTLGIGKAIAVLTSGGDAQGMNAAVRAVVRVGIFTGARVFFVHEGYQGLVDGGEHIREASWESVSMMLQLGGTVIGSARCKDFREREGRLRAAQNLVKRGITNLCVIGGDGSLTGADTFRSEWSDLLSDLQKAGKITAEEAKKSSYLNIVGLVGSIDNDFCGTDMTIGTDSALHRIIEIVDAITTTAQSHQRTFVLEVMGRHCGYLALVTSLSCGADWVFIPECPPDDDWEEHLCRRLSETRTRGSRLNIIIVAEGAIDKNGKPITSEDVKNLVVKRLGYDTRVTVLGHVQRGGTPSAFDRILGSRMGVEAVMALLEGTPDTPACVVSLSGNQAVRLPLMECVQVTKDVTTAMNEKKFDEAMKLRGRSFMNNWEVYKLLAHVRPPVSKTGLHTVAVMNVGAPAAGMNAAVRSTVRIGLIQGNRVLVVHDGFEGLAKGQIEEAGWSYVGGWIGQGGSKLGTKRTLPKKNLEQISANITKFNIQGLVIIGGFEAYTGGLELMEGRKQYDELCIPFVVIPATVSNNVPGSDFSVGADTALNTICTTCDRIKQSAAGTKRRVFIIETMGGYCGYLATMAGLAAGADAAYIFEEPFTIRDLQANVEHLVQKMKTTVKRGLVLRNEKCNENYTTDFIFNLYSEEGKGIFDSRKNVLGHMQQGGSPTPFDRNFATKMGAKAMNWMTEKIKESYRNGRIFANTPDSGCVLGMRKRSLVFQPVTELKEQTDFEHRIPKEQWWLKLRPILKILAKYEIDLDTSEHAHLEHISRKRSGEAPV</sequence>
<evidence type="ECO:0000256" key="19">
    <source>
        <dbReference type="HAMAP-Rule" id="MF_03184"/>
    </source>
</evidence>
<evidence type="ECO:0000256" key="2">
    <source>
        <dbReference type="ARBA" id="ARBA00002659"/>
    </source>
</evidence>
<feature type="region of interest" description="N-terminal catalytic PFK domain 1" evidence="19">
    <location>
        <begin position="1"/>
        <end position="491"/>
    </location>
</feature>
<evidence type="ECO:0000256" key="14">
    <source>
        <dbReference type="ARBA" id="ARBA00023152"/>
    </source>
</evidence>
<dbReference type="NCBIfam" id="TIGR02478">
    <property type="entry name" value="6PF1K_euk"/>
    <property type="match status" value="1"/>
</dbReference>
<feature type="binding site" evidence="19">
    <location>
        <position position="302"/>
    </location>
    <ligand>
        <name>substrate</name>
        <note>ligand shared between dimeric partners</note>
    </ligand>
</feature>
<dbReference type="EC" id="2.7.1.11" evidence="19"/>
<comment type="caution">
    <text evidence="22">The sequence shown here is derived from an EMBL/GenBank/DDBJ whole genome shotgun (WGS) entry which is preliminary data.</text>
</comment>
<dbReference type="InterPro" id="IPR000023">
    <property type="entry name" value="Phosphofructokinase_dom"/>
</dbReference>
<feature type="region of interest" description="C-terminal regulatory PFK domain 2" evidence="19">
    <location>
        <begin position="503"/>
        <end position="881"/>
    </location>
</feature>
<evidence type="ECO:0000256" key="18">
    <source>
        <dbReference type="ARBA" id="ARBA00065215"/>
    </source>
</evidence>
<evidence type="ECO:0000256" key="3">
    <source>
        <dbReference type="ARBA" id="ARBA00004679"/>
    </source>
</evidence>
<dbReference type="GO" id="GO:0046872">
    <property type="term" value="F:metal ion binding"/>
    <property type="evidence" value="ECO:0007669"/>
    <property type="project" value="UniProtKB-KW"/>
</dbReference>
<comment type="cofactor">
    <cofactor evidence="1 19">
        <name>Mg(2+)</name>
        <dbReference type="ChEBI" id="CHEBI:18420"/>
    </cofactor>
</comment>
<proteinExistence type="inferred from homology"/>
<dbReference type="GO" id="GO:0042802">
    <property type="term" value="F:identical protein binding"/>
    <property type="evidence" value="ECO:0007669"/>
    <property type="project" value="TreeGrafter"/>
</dbReference>
<keyword evidence="15" id="KW-0325">Glycoprotein</keyword>
<feature type="active site" description="Proton acceptor" evidence="19">
    <location>
        <position position="267"/>
    </location>
</feature>
<dbReference type="GO" id="GO:0016208">
    <property type="term" value="F:AMP binding"/>
    <property type="evidence" value="ECO:0007669"/>
    <property type="project" value="TreeGrafter"/>
</dbReference>
<feature type="binding site" evidence="19">
    <location>
        <begin position="189"/>
        <end position="190"/>
    </location>
    <ligand>
        <name>ATP</name>
        <dbReference type="ChEBI" id="CHEBI:30616"/>
    </ligand>
</feature>
<name>A0A834B4B6_9CHIR</name>
<keyword evidence="6" id="KW-0597">Phosphoprotein</keyword>
<evidence type="ECO:0000256" key="7">
    <source>
        <dbReference type="ARBA" id="ARBA00022679"/>
    </source>
</evidence>
<feature type="binding site" evidence="19">
    <location>
        <position position="393"/>
    </location>
    <ligand>
        <name>substrate</name>
        <note>ligand shared between dimeric partners</note>
    </ligand>
</feature>
<comment type="caution">
    <text evidence="19">Lacks conserved residue(s) required for the propagation of feature annotation.</text>
</comment>
<feature type="domain" description="Phosphofructokinase" evidence="21">
    <location>
        <begin position="504"/>
        <end position="787"/>
    </location>
</feature>
<dbReference type="FunFam" id="3.40.50.460:FF:000003">
    <property type="entry name" value="ATP-dependent 6-phosphofructokinase"/>
    <property type="match status" value="1"/>
</dbReference>
<dbReference type="GO" id="GO:0016020">
    <property type="term" value="C:membrane"/>
    <property type="evidence" value="ECO:0007669"/>
    <property type="project" value="TreeGrafter"/>
</dbReference>
<feature type="binding site" description="in other chain" evidence="19">
    <location>
        <begin position="629"/>
        <end position="633"/>
    </location>
    <ligand>
        <name>beta-D-fructose 2,6-bisphosphate</name>
        <dbReference type="ChEBI" id="CHEBI:58579"/>
        <note>allosteric activator; ligand shared between dimeric partners</note>
    </ligand>
</feature>
<dbReference type="GO" id="GO:0061621">
    <property type="term" value="P:canonical glycolysis"/>
    <property type="evidence" value="ECO:0007669"/>
    <property type="project" value="TreeGrafter"/>
</dbReference>
<dbReference type="PANTHER" id="PTHR13697:SF59">
    <property type="entry name" value="ATP-DEPENDENT 6-PHOSPHOFRUCTOKINASE, MUSCLE TYPE"/>
    <property type="match status" value="1"/>
</dbReference>
<keyword evidence="5 19" id="KW-0021">Allosteric enzyme</keyword>
<dbReference type="GO" id="GO:0003872">
    <property type="term" value="F:6-phosphofructokinase activity"/>
    <property type="evidence" value="ECO:0007669"/>
    <property type="project" value="UniProtKB-UniRule"/>
</dbReference>
<comment type="catalytic activity">
    <reaction evidence="17 19 20">
        <text>beta-D-fructose 6-phosphate + ATP = beta-D-fructose 1,6-bisphosphate + ADP + H(+)</text>
        <dbReference type="Rhea" id="RHEA:16109"/>
        <dbReference type="ChEBI" id="CHEBI:15378"/>
        <dbReference type="ChEBI" id="CHEBI:30616"/>
        <dbReference type="ChEBI" id="CHEBI:32966"/>
        <dbReference type="ChEBI" id="CHEBI:57634"/>
        <dbReference type="ChEBI" id="CHEBI:456216"/>
        <dbReference type="EC" id="2.7.1.11"/>
    </reaction>
</comment>
<feature type="binding site" description="in other chain" evidence="19">
    <location>
        <begin position="762"/>
        <end position="765"/>
    </location>
    <ligand>
        <name>beta-D-fructose 2,6-bisphosphate</name>
        <dbReference type="ChEBI" id="CHEBI:58579"/>
        <note>allosteric activator; ligand shared between dimeric partners</note>
    </ligand>
</feature>
<feature type="binding site" description="in other chain" evidence="19">
    <location>
        <begin position="265"/>
        <end position="267"/>
    </location>
    <ligand>
        <name>substrate</name>
        <note>ligand shared between dimeric partners</note>
    </ligand>
</feature>
<evidence type="ECO:0000256" key="9">
    <source>
        <dbReference type="ARBA" id="ARBA00022741"/>
    </source>
</evidence>
<keyword evidence="4 19" id="KW-0963">Cytoplasm</keyword>
<feature type="binding site" description="in other chain" evidence="19">
    <location>
        <begin position="674"/>
        <end position="676"/>
    </location>
    <ligand>
        <name>beta-D-fructose 2,6-bisphosphate</name>
        <dbReference type="ChEBI" id="CHEBI:58579"/>
        <note>allosteric activator; ligand shared between dimeric partners</note>
    </ligand>
</feature>
<dbReference type="Gene3D" id="3.40.50.450">
    <property type="match status" value="2"/>
</dbReference>
<keyword evidence="10 19" id="KW-0418">Kinase</keyword>
<comment type="subcellular location">
    <subcellularLocation>
        <location evidence="19">Cytoplasm</location>
    </subcellularLocation>
</comment>
<dbReference type="GO" id="GO:0005945">
    <property type="term" value="C:6-phosphofructokinase complex"/>
    <property type="evidence" value="ECO:0007669"/>
    <property type="project" value="TreeGrafter"/>
</dbReference>
<dbReference type="InterPro" id="IPR035966">
    <property type="entry name" value="PKF_sf"/>
</dbReference>
<evidence type="ECO:0000256" key="6">
    <source>
        <dbReference type="ARBA" id="ARBA00022553"/>
    </source>
</evidence>
<organism evidence="22 23">
    <name type="scientific">Phyllostomus discolor</name>
    <name type="common">pale spear-nosed bat</name>
    <dbReference type="NCBI Taxonomy" id="89673"/>
    <lineage>
        <taxon>Eukaryota</taxon>
        <taxon>Metazoa</taxon>
        <taxon>Chordata</taxon>
        <taxon>Craniata</taxon>
        <taxon>Vertebrata</taxon>
        <taxon>Euteleostomi</taxon>
        <taxon>Mammalia</taxon>
        <taxon>Eutheria</taxon>
        <taxon>Laurasiatheria</taxon>
        <taxon>Chiroptera</taxon>
        <taxon>Yangochiroptera</taxon>
        <taxon>Phyllostomidae</taxon>
        <taxon>Phyllostominae</taxon>
        <taxon>Phyllostomus</taxon>
    </lineage>
</organism>
<evidence type="ECO:0000256" key="16">
    <source>
        <dbReference type="ARBA" id="ARBA00023278"/>
    </source>
</evidence>
<feature type="binding site" evidence="19">
    <location>
        <position position="126"/>
    </location>
    <ligand>
        <name>ATP</name>
        <dbReference type="ChEBI" id="CHEBI:30616"/>
    </ligand>
</feature>
<dbReference type="FunFam" id="3.40.50.450:FF:000043">
    <property type="entry name" value="ATP-dependent 6-phosphofructokinase, platelet type"/>
    <property type="match status" value="1"/>
</dbReference>
<comment type="activity regulation">
    <text evidence="19">Allosterically activated by ADP, AMP, or fructose 2,6-bisphosphate, and allosterically inhibited by ATP or citrate.</text>
</comment>
<dbReference type="FunFam" id="3.40.50.460:FF:000001">
    <property type="entry name" value="ATP-dependent 6-phosphofructokinase"/>
    <property type="match status" value="1"/>
</dbReference>
<evidence type="ECO:0000313" key="23">
    <source>
        <dbReference type="Proteomes" id="UP000664940"/>
    </source>
</evidence>
<keyword evidence="14 19" id="KW-0324">Glycolysis</keyword>
<keyword evidence="16" id="KW-0379">Hydroxylation</keyword>
<feature type="binding site" description="in other chain" evidence="19">
    <location>
        <begin position="309"/>
        <end position="311"/>
    </location>
    <ligand>
        <name>substrate</name>
        <note>ligand shared between dimeric partners</note>
    </ligand>
</feature>
<evidence type="ECO:0000256" key="10">
    <source>
        <dbReference type="ARBA" id="ARBA00022777"/>
    </source>
</evidence>
<keyword evidence="13" id="KW-0007">Acetylation</keyword>
<evidence type="ECO:0000256" key="17">
    <source>
        <dbReference type="ARBA" id="ARBA00048070"/>
    </source>
</evidence>
<evidence type="ECO:0000256" key="11">
    <source>
        <dbReference type="ARBA" id="ARBA00022840"/>
    </source>
</evidence>
<dbReference type="FunFam" id="3.40.50.450:FF:000004">
    <property type="entry name" value="ATP-dependent 6-phosphofructokinase"/>
    <property type="match status" value="1"/>
</dbReference>
<dbReference type="PANTHER" id="PTHR13697">
    <property type="entry name" value="PHOSPHOFRUCTOKINASE"/>
    <property type="match status" value="1"/>
</dbReference>
<dbReference type="PIRSF" id="PIRSF000533">
    <property type="entry name" value="ATP_PFK_euk"/>
    <property type="match status" value="1"/>
</dbReference>
<dbReference type="SUPFAM" id="SSF53784">
    <property type="entry name" value="Phosphofructokinase"/>
    <property type="match status" value="2"/>
</dbReference>
<keyword evidence="12 19" id="KW-0460">Magnesium</keyword>
<comment type="pathway">
    <text evidence="3 19 20">Carbohydrate degradation; glycolysis; D-glyceraldehyde 3-phosphate and glycerone phosphate from D-glucose: step 3/4.</text>
</comment>
<dbReference type="GO" id="GO:0006002">
    <property type="term" value="P:fructose 6-phosphate metabolic process"/>
    <property type="evidence" value="ECO:0007669"/>
    <property type="project" value="InterPro"/>
</dbReference>
<dbReference type="Gene3D" id="3.40.50.460">
    <property type="entry name" value="Phosphofructokinase domain"/>
    <property type="match status" value="2"/>
</dbReference>
<dbReference type="InterPro" id="IPR041914">
    <property type="entry name" value="PFK_vert-type"/>
</dbReference>
<dbReference type="HAMAP" id="MF_03184">
    <property type="entry name" value="Phosphofructokinase_I_E"/>
    <property type="match status" value="1"/>
</dbReference>
<dbReference type="AlphaFoldDB" id="A0A834B4B6"/>
<dbReference type="GO" id="GO:0048029">
    <property type="term" value="F:monosaccharide binding"/>
    <property type="evidence" value="ECO:0007669"/>
    <property type="project" value="TreeGrafter"/>
</dbReference>
<keyword evidence="8 19" id="KW-0479">Metal-binding</keyword>
<feature type="binding site" description="in other chain" evidence="19">
    <location>
        <position position="730"/>
    </location>
    <ligand>
        <name>beta-D-fructose 2,6-bisphosphate</name>
        <dbReference type="ChEBI" id="CHEBI:58579"/>
        <note>allosteric activator; ligand shared between dimeric partners</note>
    </ligand>
</feature>
<evidence type="ECO:0000313" key="22">
    <source>
        <dbReference type="EMBL" id="KAF6120920.1"/>
    </source>
</evidence>
<reference evidence="22 23" key="1">
    <citation type="journal article" date="2020" name="Nature">
        <title>Six reference-quality genomes reveal evolution of bat adaptations.</title>
        <authorList>
            <person name="Jebb D."/>
            <person name="Huang Z."/>
            <person name="Pippel M."/>
            <person name="Hughes G.M."/>
            <person name="Lavrichenko K."/>
            <person name="Devanna P."/>
            <person name="Winkler S."/>
            <person name="Jermiin L.S."/>
            <person name="Skirmuntt E.C."/>
            <person name="Katzourakis A."/>
            <person name="Burkitt-Gray L."/>
            <person name="Ray D.A."/>
            <person name="Sullivan K.A.M."/>
            <person name="Roscito J.G."/>
            <person name="Kirilenko B.M."/>
            <person name="Davalos L.M."/>
            <person name="Corthals A.P."/>
            <person name="Power M.L."/>
            <person name="Jones G."/>
            <person name="Ransome R.D."/>
            <person name="Dechmann D.K.N."/>
            <person name="Locatelli A.G."/>
            <person name="Puechmaille S.J."/>
            <person name="Fedrigo O."/>
            <person name="Jarvis E.D."/>
            <person name="Hiller M."/>
            <person name="Vernes S.C."/>
            <person name="Myers E.W."/>
            <person name="Teeling E.C."/>
        </authorList>
    </citation>
    <scope>NUCLEOTIDE SEQUENCE [LARGE SCALE GENOMIC DNA]</scope>
    <source>
        <strain evidence="22">Bat1K_MPI-CBG_1</strain>
    </source>
</reference>
<feature type="binding site" description="in other chain" evidence="19">
    <location>
        <begin position="399"/>
        <end position="402"/>
    </location>
    <ligand>
        <name>substrate</name>
        <note>ligand shared between dimeric partners</note>
    </ligand>
</feature>
<evidence type="ECO:0000259" key="21">
    <source>
        <dbReference type="Pfam" id="PF00365"/>
    </source>
</evidence>
<keyword evidence="11 19" id="KW-0067">ATP-binding</keyword>
<feature type="binding site" description="in other chain" evidence="19">
    <location>
        <position position="365"/>
    </location>
    <ligand>
        <name>substrate</name>
        <note>ligand shared between dimeric partners</note>
    </ligand>
</feature>
<comment type="similarity">
    <text evidence="19">Belongs to the phosphofructokinase type A (PFKA) family. ATP-dependent PFK group I subfamily. Eukaryotic two domain clade 'E' sub-subfamily.</text>
</comment>
<keyword evidence="7 19" id="KW-0808">Transferase</keyword>
<dbReference type="InterPro" id="IPR009161">
    <property type="entry name" value="6-Pfructokinase_euk"/>
</dbReference>
<dbReference type="GO" id="GO:0030388">
    <property type="term" value="P:fructose 1,6-bisphosphate metabolic process"/>
    <property type="evidence" value="ECO:0007669"/>
    <property type="project" value="TreeGrafter"/>
</dbReference>
<evidence type="ECO:0000256" key="12">
    <source>
        <dbReference type="ARBA" id="ARBA00022842"/>
    </source>
</evidence>
<feature type="binding site" evidence="19">
    <location>
        <position position="756"/>
    </location>
    <ligand>
        <name>beta-D-fructose 2,6-bisphosphate</name>
        <dbReference type="ChEBI" id="CHEBI:58579"/>
        <note>allosteric activator; ligand shared between dimeric partners</note>
    </ligand>
</feature>
<dbReference type="InterPro" id="IPR022953">
    <property type="entry name" value="ATP_PFK"/>
</dbReference>
<feature type="binding site" evidence="19">
    <location>
        <position position="220"/>
    </location>
    <ligand>
        <name>Mg(2+)</name>
        <dbReference type="ChEBI" id="CHEBI:18420"/>
        <note>catalytic</note>
    </ligand>
</feature>
<keyword evidence="9 19" id="KW-0547">Nucleotide-binding</keyword>
<evidence type="ECO:0000256" key="4">
    <source>
        <dbReference type="ARBA" id="ARBA00022490"/>
    </source>
</evidence>
<dbReference type="PROSITE" id="PS00433">
    <property type="entry name" value="PHOSPHOFRUCTOKINASE"/>
    <property type="match status" value="2"/>
</dbReference>
<gene>
    <name evidence="22" type="ORF">HJG60_014830</name>
</gene>
<dbReference type="Proteomes" id="UP000664940">
    <property type="component" value="Unassembled WGS sequence"/>
</dbReference>
<feature type="binding site" description="in other chain" evidence="19">
    <location>
        <position position="572"/>
    </location>
    <ligand>
        <name>beta-D-fructose 2,6-bisphosphate</name>
        <dbReference type="ChEBI" id="CHEBI:58579"/>
        <note>allosteric activator; ligand shared between dimeric partners</note>
    </ligand>
</feature>
<feature type="domain" description="Phosphofructokinase" evidence="21">
    <location>
        <begin position="119"/>
        <end position="424"/>
    </location>
</feature>
<evidence type="ECO:0000256" key="1">
    <source>
        <dbReference type="ARBA" id="ARBA00001946"/>
    </source>
</evidence>
<dbReference type="GO" id="GO:0070095">
    <property type="term" value="F:fructose-6-phosphate binding"/>
    <property type="evidence" value="ECO:0007669"/>
    <property type="project" value="TreeGrafter"/>
</dbReference>
<evidence type="ECO:0000256" key="13">
    <source>
        <dbReference type="ARBA" id="ARBA00022990"/>
    </source>
</evidence>
<evidence type="ECO:0000256" key="20">
    <source>
        <dbReference type="PIRNR" id="PIRNR000533"/>
    </source>
</evidence>
<comment type="subunit">
    <text evidence="18">Homo- and heterotetramers. Phosphofructokinase (PFK) enzyme functions as a tetramer composed of different combinations of 3 types of subunits, called PFKM (M), PFKL (L) and PFKP (P). The composition of the PFK tetramer differs according to the tissue type it is present in. The kinetic and regulatory properties of the tetrameric enzyme are dependent on the subunit composition, hence can vary across tissues. Interacts (via C-terminus) with HK1 (via N-terminal spermatogenic cell-specific region).</text>
</comment>
<feature type="binding site" evidence="19">
    <location>
        <position position="667"/>
    </location>
    <ligand>
        <name>beta-D-fructose 2,6-bisphosphate</name>
        <dbReference type="ChEBI" id="CHEBI:58579"/>
        <note>allosteric activator; ligand shared between dimeric partners</note>
    </ligand>
</feature>
<dbReference type="InterPro" id="IPR015912">
    <property type="entry name" value="Phosphofructokinase_CS"/>
</dbReference>
<dbReference type="Pfam" id="PF00365">
    <property type="entry name" value="PFK"/>
    <property type="match status" value="2"/>
</dbReference>
<protein>
    <recommendedName>
        <fullName evidence="19">ATP-dependent 6-phosphofructokinase</fullName>
        <shortName evidence="19">ATP-PFK</shortName>
        <shortName evidence="19">Phosphofructokinase</shortName>
        <ecNumber evidence="19">2.7.1.11</ecNumber>
    </recommendedName>
    <alternativeName>
        <fullName evidence="19">Phosphohexokinase</fullName>
    </alternativeName>
</protein>
<dbReference type="EMBL" id="JABVXQ010000003">
    <property type="protein sequence ID" value="KAF6120920.1"/>
    <property type="molecule type" value="Genomic_DNA"/>
</dbReference>
<feature type="binding site" description="in other chain" evidence="19">
    <location>
        <position position="836"/>
    </location>
    <ligand>
        <name>beta-D-fructose 2,6-bisphosphate</name>
        <dbReference type="ChEBI" id="CHEBI:58579"/>
        <note>allosteric activator; ligand shared between dimeric partners</note>
    </ligand>
</feature>
<dbReference type="CDD" id="cd00764">
    <property type="entry name" value="Eukaryotic_PFK"/>
    <property type="match status" value="1"/>
</dbReference>
<accession>A0A834B4B6</accession>
<evidence type="ECO:0000256" key="8">
    <source>
        <dbReference type="ARBA" id="ARBA00022723"/>
    </source>
</evidence>
<dbReference type="GO" id="GO:0005524">
    <property type="term" value="F:ATP binding"/>
    <property type="evidence" value="ECO:0007669"/>
    <property type="project" value="UniProtKB-KW"/>
</dbReference>
<evidence type="ECO:0000256" key="15">
    <source>
        <dbReference type="ARBA" id="ARBA00023180"/>
    </source>
</evidence>